<evidence type="ECO:0000256" key="7">
    <source>
        <dbReference type="ARBA" id="ARBA00023212"/>
    </source>
</evidence>
<dbReference type="Pfam" id="PF07676">
    <property type="entry name" value="PD40"/>
    <property type="match status" value="1"/>
</dbReference>
<dbReference type="GO" id="GO:0005885">
    <property type="term" value="C:Arp2/3 protein complex"/>
    <property type="evidence" value="ECO:0007669"/>
    <property type="project" value="UniProtKB-UniRule"/>
</dbReference>
<name>A0A058Z677_FONAL</name>
<dbReference type="PANTHER" id="PTHR10709">
    <property type="entry name" value="ACTIN-RELATED PROTEIN 2/3 COMPLEX SUBUNIT 1"/>
    <property type="match status" value="1"/>
</dbReference>
<proteinExistence type="inferred from homology"/>
<dbReference type="PROSITE" id="PS50294">
    <property type="entry name" value="WD_REPEATS_REGION"/>
    <property type="match status" value="1"/>
</dbReference>
<dbReference type="GO" id="GO:0034314">
    <property type="term" value="P:Arp2/3 complex-mediated actin nucleation"/>
    <property type="evidence" value="ECO:0007669"/>
    <property type="project" value="UniProtKB-UniRule"/>
</dbReference>
<dbReference type="OMA" id="YVWEPSP"/>
<evidence type="ECO:0000313" key="11">
    <source>
        <dbReference type="Proteomes" id="UP000030693"/>
    </source>
</evidence>
<evidence type="ECO:0000256" key="8">
    <source>
        <dbReference type="PIRNR" id="PIRNR038093"/>
    </source>
</evidence>
<dbReference type="OrthoDB" id="406844at2759"/>
<dbReference type="eggNOG" id="KOG1523">
    <property type="taxonomic scope" value="Eukaryota"/>
</dbReference>
<sequence length="387" mass="42390">MSTSITQFVNPPAPVVCFAYNKDRTMIAISANSEKVFIYRRNGANWDTSAPAFVLAEHDKLVTGIDWAPESNRIVTCSQDRNAYVWSFEDGVAWRPKLVLLRINRAATCVRWSPDERKIAVASGARTISICYFQPQHDWWACRHIKKPIRSTILSLDWHPNSVLVAAGCADFTVRVFFAGIKEVETARPEPTPWGSKLSFDTCYHEFRGACGTSACGWVHSVKFSPDGNTLAWVSHSSSVHFVTSDEGATVQTVNFNGLPQRSVIWASDNSVIAGGHDANIHLFTRGHDGQWAYVRPLDATEKKSSSAGPASGASAAMNMFRQLDSRGQQETDTSLPTVHQNAITQLSPYESSGSRVTAFASSGLDGKVVVWSINSIESSMAGLKIA</sequence>
<dbReference type="InterPro" id="IPR015943">
    <property type="entry name" value="WD40/YVTN_repeat-like_dom_sf"/>
</dbReference>
<keyword evidence="7 8" id="KW-0206">Cytoskeleton</keyword>
<dbReference type="RefSeq" id="XP_009496568.1">
    <property type="nucleotide sequence ID" value="XM_009498293.1"/>
</dbReference>
<evidence type="ECO:0000256" key="4">
    <source>
        <dbReference type="ARBA" id="ARBA00022574"/>
    </source>
</evidence>
<comment type="function">
    <text evidence="8">Functions as component of the Arp2/3 complex which is involved in regulation of actin polymerization and together with an activating nucleation-promoting factor (NPF) mediates the formation of branched actin networks.</text>
</comment>
<feature type="repeat" description="WD" evidence="9">
    <location>
        <begin position="55"/>
        <end position="91"/>
    </location>
</feature>
<evidence type="ECO:0000256" key="6">
    <source>
        <dbReference type="ARBA" id="ARBA00023203"/>
    </source>
</evidence>
<dbReference type="EMBL" id="KB932207">
    <property type="protein sequence ID" value="KCV68997.1"/>
    <property type="molecule type" value="Genomic_DNA"/>
</dbReference>
<keyword evidence="4 9" id="KW-0853">WD repeat</keyword>
<dbReference type="SUPFAM" id="SSF50978">
    <property type="entry name" value="WD40 repeat-like"/>
    <property type="match status" value="1"/>
</dbReference>
<dbReference type="Pfam" id="PF00400">
    <property type="entry name" value="WD40"/>
    <property type="match status" value="2"/>
</dbReference>
<evidence type="ECO:0000313" key="10">
    <source>
        <dbReference type="EMBL" id="KCV68997.1"/>
    </source>
</evidence>
<dbReference type="Gene3D" id="2.130.10.10">
    <property type="entry name" value="YVTN repeat-like/Quinoprotein amine dehydrogenase"/>
    <property type="match status" value="1"/>
</dbReference>
<dbReference type="STRING" id="691883.A0A058Z677"/>
<keyword evidence="3 8" id="KW-0963">Cytoplasm</keyword>
<dbReference type="InterPro" id="IPR011659">
    <property type="entry name" value="WD40"/>
</dbReference>
<evidence type="ECO:0000256" key="1">
    <source>
        <dbReference type="ARBA" id="ARBA00004245"/>
    </source>
</evidence>
<dbReference type="InterPro" id="IPR001680">
    <property type="entry name" value="WD40_rpt"/>
</dbReference>
<keyword evidence="5" id="KW-0677">Repeat</keyword>
<evidence type="ECO:0000256" key="9">
    <source>
        <dbReference type="PROSITE-ProRule" id="PRU00221"/>
    </source>
</evidence>
<dbReference type="PIRSF" id="PIRSF038093">
    <property type="entry name" value="ARP2/3_su1"/>
    <property type="match status" value="1"/>
</dbReference>
<evidence type="ECO:0000256" key="2">
    <source>
        <dbReference type="ARBA" id="ARBA00006260"/>
    </source>
</evidence>
<dbReference type="PANTHER" id="PTHR10709:SF2">
    <property type="entry name" value="ACTIN-RELATED PROTEIN 2_3 COMPLEX SUBUNIT"/>
    <property type="match status" value="1"/>
</dbReference>
<dbReference type="InterPro" id="IPR017383">
    <property type="entry name" value="ARPC1"/>
</dbReference>
<dbReference type="PROSITE" id="PS50082">
    <property type="entry name" value="WD_REPEATS_2"/>
    <property type="match status" value="1"/>
</dbReference>
<evidence type="ECO:0000256" key="5">
    <source>
        <dbReference type="ARBA" id="ARBA00022737"/>
    </source>
</evidence>
<keyword evidence="6 8" id="KW-0009">Actin-binding</keyword>
<evidence type="ECO:0000256" key="3">
    <source>
        <dbReference type="ARBA" id="ARBA00022490"/>
    </source>
</evidence>
<dbReference type="AlphaFoldDB" id="A0A058Z677"/>
<dbReference type="Proteomes" id="UP000030693">
    <property type="component" value="Unassembled WGS sequence"/>
</dbReference>
<accession>A0A058Z677</accession>
<dbReference type="SMART" id="SM00320">
    <property type="entry name" value="WD40"/>
    <property type="match status" value="7"/>
</dbReference>
<dbReference type="GeneID" id="20529142"/>
<dbReference type="GO" id="GO:0051015">
    <property type="term" value="F:actin filament binding"/>
    <property type="evidence" value="ECO:0007669"/>
    <property type="project" value="TreeGrafter"/>
</dbReference>
<gene>
    <name evidence="10" type="ORF">H696_04417</name>
</gene>
<reference evidence="10" key="1">
    <citation type="submission" date="2013-04" db="EMBL/GenBank/DDBJ databases">
        <title>The Genome Sequence of Fonticula alba ATCC 38817.</title>
        <authorList>
            <consortium name="The Broad Institute Genomics Platform"/>
            <person name="Russ C."/>
            <person name="Cuomo C."/>
            <person name="Burger G."/>
            <person name="Gray M.W."/>
            <person name="Holland P.W.H."/>
            <person name="King N."/>
            <person name="Lang F.B.F."/>
            <person name="Roger A.J."/>
            <person name="Ruiz-Trillo I."/>
            <person name="Brown M."/>
            <person name="Walker B."/>
            <person name="Young S."/>
            <person name="Zeng Q."/>
            <person name="Gargeya S."/>
            <person name="Fitzgerald M."/>
            <person name="Haas B."/>
            <person name="Abouelleil A."/>
            <person name="Allen A.W."/>
            <person name="Alvarado L."/>
            <person name="Arachchi H.M."/>
            <person name="Berlin A.M."/>
            <person name="Chapman S.B."/>
            <person name="Gainer-Dewar J."/>
            <person name="Goldberg J."/>
            <person name="Griggs A."/>
            <person name="Gujja S."/>
            <person name="Hansen M."/>
            <person name="Howarth C."/>
            <person name="Imamovic A."/>
            <person name="Ireland A."/>
            <person name="Larimer J."/>
            <person name="McCowan C."/>
            <person name="Murphy C."/>
            <person name="Pearson M."/>
            <person name="Poon T.W."/>
            <person name="Priest M."/>
            <person name="Roberts A."/>
            <person name="Saif S."/>
            <person name="Shea T."/>
            <person name="Sisk P."/>
            <person name="Sykes S."/>
            <person name="Wortman J."/>
            <person name="Nusbaum C."/>
            <person name="Birren B."/>
        </authorList>
    </citation>
    <scope>NUCLEOTIDE SEQUENCE [LARGE SCALE GENOMIC DNA]</scope>
    <source>
        <strain evidence="10">ATCC 38817</strain>
    </source>
</reference>
<dbReference type="InterPro" id="IPR036322">
    <property type="entry name" value="WD40_repeat_dom_sf"/>
</dbReference>
<comment type="subcellular location">
    <subcellularLocation>
        <location evidence="1">Cytoplasm</location>
        <location evidence="1">Cytoskeleton</location>
    </subcellularLocation>
</comment>
<protein>
    <recommendedName>
        <fullName evidence="8">Actin-related protein 2/3 complex subunit</fullName>
    </recommendedName>
</protein>
<comment type="similarity">
    <text evidence="2 8">Belongs to the WD repeat ARPC1 family.</text>
</comment>
<organism evidence="10">
    <name type="scientific">Fonticula alba</name>
    <name type="common">Slime mold</name>
    <dbReference type="NCBI Taxonomy" id="691883"/>
    <lineage>
        <taxon>Eukaryota</taxon>
        <taxon>Rotosphaerida</taxon>
        <taxon>Fonticulaceae</taxon>
        <taxon>Fonticula</taxon>
    </lineage>
</organism>
<keyword evidence="11" id="KW-1185">Reference proteome</keyword>